<dbReference type="PIRSF" id="PIRSF000090">
    <property type="entry name" value="Beta-ETF"/>
    <property type="match status" value="1"/>
</dbReference>
<name>E1QQN8_VULDI</name>
<dbReference type="GeneID" id="9753237"/>
<proteinExistence type="predicted"/>
<protein>
    <submittedName>
        <fullName evidence="2">Electron transfer flavoprotein alpha/beta-subunit</fullName>
    </submittedName>
</protein>
<dbReference type="EMBL" id="CP002100">
    <property type="protein sequence ID" value="ADN51650.1"/>
    <property type="molecule type" value="Genomic_DNA"/>
</dbReference>
<dbReference type="CDD" id="cd01714">
    <property type="entry name" value="ETF_beta"/>
    <property type="match status" value="1"/>
</dbReference>
<dbReference type="InterPro" id="IPR033948">
    <property type="entry name" value="ETF_beta_N"/>
</dbReference>
<dbReference type="RefSeq" id="WP_013337375.1">
    <property type="nucleotide sequence ID" value="NC_014537.1"/>
</dbReference>
<dbReference type="InterPro" id="IPR014729">
    <property type="entry name" value="Rossmann-like_a/b/a_fold"/>
</dbReference>
<dbReference type="Proteomes" id="UP000006681">
    <property type="component" value="Chromosome"/>
</dbReference>
<evidence type="ECO:0000313" key="2">
    <source>
        <dbReference type="EMBL" id="ADN51650.1"/>
    </source>
</evidence>
<dbReference type="Gene3D" id="3.40.50.620">
    <property type="entry name" value="HUPs"/>
    <property type="match status" value="1"/>
</dbReference>
<evidence type="ECO:0000259" key="1">
    <source>
        <dbReference type="SMART" id="SM00893"/>
    </source>
</evidence>
<dbReference type="HOGENOM" id="CLU_060196_2_1_2"/>
<keyword evidence="3" id="KW-1185">Reference proteome</keyword>
<reference evidence="2 3" key="1">
    <citation type="journal article" date="2010" name="Stand. Genomic Sci.">
        <title>Complete genome sequence of Vulcanisaeta distributa type strain (IC-017).</title>
        <authorList>
            <person name="Mavromatis K."/>
            <person name="Sikorski J."/>
            <person name="Pabst E."/>
            <person name="Teshima H."/>
            <person name="Lapidus A."/>
            <person name="Lucas S."/>
            <person name="Nolan M."/>
            <person name="Glavina Del Rio T."/>
            <person name="Cheng J.F."/>
            <person name="Bruce D."/>
            <person name="Goodwin L."/>
            <person name="Pitluck S."/>
            <person name="Liolios K."/>
            <person name="Ivanova N."/>
            <person name="Mikhailova N."/>
            <person name="Pati A."/>
            <person name="Chen A."/>
            <person name="Palaniappan K."/>
            <person name="Land M."/>
            <person name="Hauser L."/>
            <person name="Chang Y.J."/>
            <person name="Jeffries C.D."/>
            <person name="Rohde M."/>
            <person name="Spring S."/>
            <person name="Goker M."/>
            <person name="Wirth R."/>
            <person name="Woyke T."/>
            <person name="Bristow J."/>
            <person name="Eisen J.A."/>
            <person name="Markowitz V."/>
            <person name="Hugenholtz P."/>
            <person name="Klenk H.P."/>
            <person name="Kyrpides N.C."/>
        </authorList>
    </citation>
    <scope>NUCLEOTIDE SEQUENCE [LARGE SCALE GENOMIC DNA]</scope>
    <source>
        <strain evidence="3">DSM 14429 / JCM 11212 / NBRC 100878 / IC-017</strain>
    </source>
</reference>
<dbReference type="SUPFAM" id="SSF52402">
    <property type="entry name" value="Adenine nucleotide alpha hydrolases-like"/>
    <property type="match status" value="1"/>
</dbReference>
<dbReference type="SMART" id="SM00893">
    <property type="entry name" value="ETF"/>
    <property type="match status" value="1"/>
</dbReference>
<dbReference type="AlphaFoldDB" id="E1QQN8"/>
<reference evidence="3" key="2">
    <citation type="journal article" date="2010" name="Stand. Genomic Sci.">
        <title>Complete genome sequence of Vulcanisaeta distributa type strain (IC-017T).</title>
        <authorList>
            <person name="Mavromatis K."/>
            <person name="Sikorski J."/>
            <person name="Pabst E."/>
            <person name="Teshima H."/>
            <person name="Lapidus A."/>
            <person name="Lucas S."/>
            <person name="Nolan M."/>
            <person name="Glavina Del Rio T."/>
            <person name="Cheng J."/>
            <person name="Bruce D."/>
            <person name="Goodwin L."/>
            <person name="Pitluck S."/>
            <person name="Liolios K."/>
            <person name="Ivanova N."/>
            <person name="Mikhailova N."/>
            <person name="Pati A."/>
            <person name="Chen A."/>
            <person name="Palaniappan K."/>
            <person name="Land M."/>
            <person name="Hauser L."/>
            <person name="Chang Y."/>
            <person name="Jeffries C."/>
            <person name="Rohde M."/>
            <person name="Spring S."/>
            <person name="Goker M."/>
            <person name="Wirth R."/>
            <person name="Woyke T."/>
            <person name="Bristow J."/>
            <person name="Eisen J."/>
            <person name="Markowitz V."/>
            <person name="Hugenholtz P."/>
            <person name="Klenk H."/>
            <person name="Kyrpides N."/>
        </authorList>
    </citation>
    <scope>NUCLEOTIDE SEQUENCE [LARGE SCALE GENOMIC DNA]</scope>
    <source>
        <strain evidence="3">DSM 14429 / JCM 11212 / NBRC 100878 / IC-017</strain>
    </source>
</reference>
<dbReference type="InterPro" id="IPR014730">
    <property type="entry name" value="ETF_a/b_N"/>
</dbReference>
<organism evidence="2 3">
    <name type="scientific">Vulcanisaeta distributa (strain DSM 14429 / JCM 11212 / NBRC 100878 / IC-017)</name>
    <dbReference type="NCBI Taxonomy" id="572478"/>
    <lineage>
        <taxon>Archaea</taxon>
        <taxon>Thermoproteota</taxon>
        <taxon>Thermoprotei</taxon>
        <taxon>Thermoproteales</taxon>
        <taxon>Thermoproteaceae</taxon>
        <taxon>Vulcanisaeta</taxon>
    </lineage>
</organism>
<gene>
    <name evidence="2" type="ordered locus">Vdis_2282</name>
</gene>
<dbReference type="PANTHER" id="PTHR21294">
    <property type="entry name" value="ELECTRON TRANSFER FLAVOPROTEIN BETA-SUBUNIT"/>
    <property type="match status" value="1"/>
</dbReference>
<dbReference type="KEGG" id="vdi:Vdis_2282"/>
<dbReference type="PANTHER" id="PTHR21294:SF17">
    <property type="entry name" value="PROTEIN FIXA"/>
    <property type="match status" value="1"/>
</dbReference>
<accession>E1QQN8</accession>
<evidence type="ECO:0000313" key="3">
    <source>
        <dbReference type="Proteomes" id="UP000006681"/>
    </source>
</evidence>
<dbReference type="Pfam" id="PF01012">
    <property type="entry name" value="ETF"/>
    <property type="match status" value="1"/>
</dbReference>
<dbReference type="InterPro" id="IPR012255">
    <property type="entry name" value="ETF_b"/>
</dbReference>
<dbReference type="OrthoDB" id="6635at2157"/>
<dbReference type="STRING" id="572478.Vdis_2282"/>
<sequence length="264" mass="29056">MAPLKNIIVTMKVTPKPEEIRFDPVTKTVDRSKATNEINPADKNALELALQLKEKYGGKVIILSMGPPFWDQFIKMGIAMGADDAVLISDRALGGSDAFVTSKVLAAAIKKIGDYSLIITGEESEDGSTGQVPPGIAEWLGIPAVTYVSQVIDVTEDSIIIKRTIKGGYEIVKVRMPAVISVELGVNTPRFPDFERLQWAQSQFKTTVWSIKDLGLTEDEVGFKGSLTAVTELKELRPRERLRQFIEGSPEEIAKELIKRLGLK</sequence>
<feature type="domain" description="Electron transfer flavoprotein alpha/beta-subunit N-terminal" evidence="1">
    <location>
        <begin position="26"/>
        <end position="218"/>
    </location>
</feature>
<dbReference type="eggNOG" id="arCOG00446">
    <property type="taxonomic scope" value="Archaea"/>
</dbReference>
<dbReference type="GO" id="GO:0009055">
    <property type="term" value="F:electron transfer activity"/>
    <property type="evidence" value="ECO:0007669"/>
    <property type="project" value="InterPro"/>
</dbReference>